<sequence>MMKTVWIALFCFVLVGVPAHAKICKWVDENGNTHFTNDPTKIPKKKNTKIETFWEIPPTVHDKTPGERSPSRRPEELMNKLGIPSESISQHGQNGLPRQIDENQYKDIQKQLETLQENVRKSQEAREQQLKAIDEFEGSQTKPKSGKSRYRKY</sequence>
<feature type="region of interest" description="Disordered" evidence="1">
    <location>
        <begin position="58"/>
        <end position="103"/>
    </location>
</feature>
<dbReference type="Pfam" id="PF13511">
    <property type="entry name" value="DUF4124"/>
    <property type="match status" value="1"/>
</dbReference>
<accession>B3TCA8</accession>
<feature type="compositionally biased region" description="Basic and acidic residues" evidence="1">
    <location>
        <begin position="60"/>
        <end position="78"/>
    </location>
</feature>
<evidence type="ECO:0000259" key="2">
    <source>
        <dbReference type="Pfam" id="PF13511"/>
    </source>
</evidence>
<protein>
    <recommendedName>
        <fullName evidence="2">DUF4124 domain-containing protein</fullName>
    </recommendedName>
</protein>
<name>B3TCA8_9ARCH</name>
<evidence type="ECO:0000313" key="3">
    <source>
        <dbReference type="EMBL" id="ABZ10223.1"/>
    </source>
</evidence>
<dbReference type="AlphaFoldDB" id="B3TCA8"/>
<feature type="domain" description="DUF4124" evidence="2">
    <location>
        <begin position="11"/>
        <end position="49"/>
    </location>
</feature>
<reference evidence="3" key="1">
    <citation type="journal article" date="2008" name="ISME J.">
        <title>Genomic patterns of recombination, clonal divergence and environment in marine microbial populations.</title>
        <authorList>
            <person name="Konstantinidis K.T."/>
            <person name="Delong E.F."/>
        </authorList>
    </citation>
    <scope>NUCLEOTIDE SEQUENCE</scope>
</reference>
<feature type="region of interest" description="Disordered" evidence="1">
    <location>
        <begin position="117"/>
        <end position="153"/>
    </location>
</feature>
<feature type="compositionally biased region" description="Basic and acidic residues" evidence="1">
    <location>
        <begin position="118"/>
        <end position="134"/>
    </location>
</feature>
<gene>
    <name evidence="3" type="ORF">ALOHA_HF4000APKG10I20ctg7g4</name>
</gene>
<evidence type="ECO:0000256" key="1">
    <source>
        <dbReference type="SAM" id="MobiDB-lite"/>
    </source>
</evidence>
<dbReference type="EMBL" id="EU016670">
    <property type="protein sequence ID" value="ABZ10223.1"/>
    <property type="molecule type" value="Genomic_DNA"/>
</dbReference>
<dbReference type="InterPro" id="IPR025392">
    <property type="entry name" value="DUF4124"/>
</dbReference>
<proteinExistence type="predicted"/>
<feature type="compositionally biased region" description="Basic residues" evidence="1">
    <location>
        <begin position="144"/>
        <end position="153"/>
    </location>
</feature>
<organism evidence="3">
    <name type="scientific">uncultured marine crenarchaeote HF4000_APKG10I20</name>
    <dbReference type="NCBI Taxonomy" id="455612"/>
    <lineage>
        <taxon>Archaea</taxon>
        <taxon>Nitrososphaerota</taxon>
        <taxon>Nitrososphaeria</taxon>
        <taxon>Nitrosopumilales</taxon>
        <taxon>environmental samples</taxon>
    </lineage>
</organism>